<organism evidence="1 2">
    <name type="scientific">Pseudooceanicola albus</name>
    <dbReference type="NCBI Taxonomy" id="2692189"/>
    <lineage>
        <taxon>Bacteria</taxon>
        <taxon>Pseudomonadati</taxon>
        <taxon>Pseudomonadota</taxon>
        <taxon>Alphaproteobacteria</taxon>
        <taxon>Rhodobacterales</taxon>
        <taxon>Paracoccaceae</taxon>
        <taxon>Pseudooceanicola</taxon>
    </lineage>
</organism>
<evidence type="ECO:0000313" key="2">
    <source>
        <dbReference type="Proteomes" id="UP000477911"/>
    </source>
</evidence>
<keyword evidence="2" id="KW-1185">Reference proteome</keyword>
<dbReference type="EMBL" id="WUMU01000034">
    <property type="protein sequence ID" value="MXN20720.1"/>
    <property type="molecule type" value="Genomic_DNA"/>
</dbReference>
<sequence>MQPTTITTVDENGPDVRLVLHQGALDAVLLDHFRTAWISNGAVGECPATWHEILEELKSQDLLYDRDVAHFHVHDLFADPIIWPLSAPIGSIRPVARLRTVSERSWSRNFGPRT</sequence>
<protein>
    <submittedName>
        <fullName evidence="1">Uncharacterized protein</fullName>
    </submittedName>
</protein>
<reference evidence="1 2" key="1">
    <citation type="submission" date="2019-12" db="EMBL/GenBank/DDBJ databases">
        <authorList>
            <person name="Li M."/>
        </authorList>
    </citation>
    <scope>NUCLEOTIDE SEQUENCE [LARGE SCALE GENOMIC DNA]</scope>
    <source>
        <strain evidence="1 2">GBMRC 2024</strain>
    </source>
</reference>
<evidence type="ECO:0000313" key="1">
    <source>
        <dbReference type="EMBL" id="MXN20720.1"/>
    </source>
</evidence>
<proteinExistence type="predicted"/>
<comment type="caution">
    <text evidence="1">The sequence shown here is derived from an EMBL/GenBank/DDBJ whole genome shotgun (WGS) entry which is preliminary data.</text>
</comment>
<dbReference type="Proteomes" id="UP000477911">
    <property type="component" value="Unassembled WGS sequence"/>
</dbReference>
<dbReference type="RefSeq" id="WP_160896843.1">
    <property type="nucleotide sequence ID" value="NZ_WUMU01000034.1"/>
</dbReference>
<accession>A0A6L7GBS5</accession>
<name>A0A6L7GBS5_9RHOB</name>
<gene>
    <name evidence="1" type="ORF">GR170_23065</name>
</gene>
<dbReference type="AlphaFoldDB" id="A0A6L7GBS5"/>